<dbReference type="Pfam" id="PF00884">
    <property type="entry name" value="Sulfatase"/>
    <property type="match status" value="1"/>
</dbReference>
<comment type="caution">
    <text evidence="6">The sequence shown here is derived from an EMBL/GenBank/DDBJ whole genome shotgun (WGS) entry which is preliminary data.</text>
</comment>
<evidence type="ECO:0000256" key="4">
    <source>
        <dbReference type="SAM" id="SignalP"/>
    </source>
</evidence>
<dbReference type="AlphaFoldDB" id="A0A4R7S1K5"/>
<name>A0A4R7S1K5_9BACT</name>
<gene>
    <name evidence="6" type="ORF">EI77_02203</name>
</gene>
<dbReference type="GO" id="GO:0005509">
    <property type="term" value="F:calcium ion binding"/>
    <property type="evidence" value="ECO:0007669"/>
    <property type="project" value="InterPro"/>
</dbReference>
<dbReference type="InterPro" id="IPR018247">
    <property type="entry name" value="EF_Hand_1_Ca_BS"/>
</dbReference>
<keyword evidence="2" id="KW-0378">Hydrolase</keyword>
<protein>
    <submittedName>
        <fullName evidence="6">Arylsulfatase A-like enzyme</fullName>
    </submittedName>
</protein>
<dbReference type="Pfam" id="PF13202">
    <property type="entry name" value="EF-hand_5"/>
    <property type="match status" value="1"/>
</dbReference>
<organism evidence="6 7">
    <name type="scientific">Prosthecobacter fusiformis</name>
    <dbReference type="NCBI Taxonomy" id="48464"/>
    <lineage>
        <taxon>Bacteria</taxon>
        <taxon>Pseudomonadati</taxon>
        <taxon>Verrucomicrobiota</taxon>
        <taxon>Verrucomicrobiia</taxon>
        <taxon>Verrucomicrobiales</taxon>
        <taxon>Verrucomicrobiaceae</taxon>
        <taxon>Prosthecobacter</taxon>
    </lineage>
</organism>
<dbReference type="SUPFAM" id="SSF47473">
    <property type="entry name" value="EF-hand"/>
    <property type="match status" value="1"/>
</dbReference>
<dbReference type="PANTHER" id="PTHR42693">
    <property type="entry name" value="ARYLSULFATASE FAMILY MEMBER"/>
    <property type="match status" value="1"/>
</dbReference>
<evidence type="ECO:0000256" key="1">
    <source>
        <dbReference type="ARBA" id="ARBA00008779"/>
    </source>
</evidence>
<dbReference type="GO" id="GO:0004065">
    <property type="term" value="F:arylsulfatase activity"/>
    <property type="evidence" value="ECO:0007669"/>
    <property type="project" value="TreeGrafter"/>
</dbReference>
<evidence type="ECO:0000256" key="3">
    <source>
        <dbReference type="SAM" id="MobiDB-lite"/>
    </source>
</evidence>
<keyword evidence="7" id="KW-1185">Reference proteome</keyword>
<dbReference type="InterPro" id="IPR050738">
    <property type="entry name" value="Sulfatase"/>
</dbReference>
<feature type="signal peptide" evidence="4">
    <location>
        <begin position="1"/>
        <end position="18"/>
    </location>
</feature>
<sequence length="548" mass="61350">MRTFFIVLSLLVIGFAQGAPKPPNIVFVLSDDHSYPFLGCYGRPEMKTPHLDQFAAEGMKFHRMFTGAPQCVPSRATFLTGRSPVACRITRFSSPLPRDEITYPEILKKDAGYFVGVLGRSYHLDGSGRGPPSTARVFEANQLQTFKERFDYVDATGQETIPATMKAFFDQRPKDQPYYLWVNFSDPHHPWNSGTNPPDPAKLNVPGSLPDLPGVREDLSHYEGEIEHMDGDFKRVLDIIKERAGLENTLIIFTGDNGMAFPSGKGNLHDPGLNVPLLVWWPGVIQPGTESRALISGEDVAPTCLEAAGLPVPTRISGKSFLPLLRGQPFEPRQHIFAERGPHGSSTFDENVKASGVDYSRAVRSDRYKLIYNVTPSHIYSPVDSAGDPSWQDIVKAHEEKQLASEFETLWFTSPRAIYELYDLESDPNELRNLAGQPDMQDIELKLKEALQEKMILDFDYLPLPLALPPRKKAGSRKQTPEKDPSREKQFIQKDTDKDGVLNWQEFSKGRGQADAEGWFKARDQDGNGTLSREEFVTGKVSNPPKKS</sequence>
<dbReference type="InterPro" id="IPR002048">
    <property type="entry name" value="EF_hand_dom"/>
</dbReference>
<feature type="compositionally biased region" description="Basic and acidic residues" evidence="3">
    <location>
        <begin position="479"/>
        <end position="500"/>
    </location>
</feature>
<reference evidence="6 7" key="1">
    <citation type="submission" date="2019-03" db="EMBL/GenBank/DDBJ databases">
        <title>Genomic Encyclopedia of Archaeal and Bacterial Type Strains, Phase II (KMG-II): from individual species to whole genera.</title>
        <authorList>
            <person name="Goeker M."/>
        </authorList>
    </citation>
    <scope>NUCLEOTIDE SEQUENCE [LARGE SCALE GENOMIC DNA]</scope>
    <source>
        <strain evidence="6 7">ATCC 25309</strain>
    </source>
</reference>
<dbReference type="CDD" id="cd16027">
    <property type="entry name" value="SGSH"/>
    <property type="match status" value="1"/>
</dbReference>
<dbReference type="PROSITE" id="PS50222">
    <property type="entry name" value="EF_HAND_2"/>
    <property type="match status" value="1"/>
</dbReference>
<feature type="region of interest" description="Disordered" evidence="3">
    <location>
        <begin position="470"/>
        <end position="548"/>
    </location>
</feature>
<dbReference type="SUPFAM" id="SSF53649">
    <property type="entry name" value="Alkaline phosphatase-like"/>
    <property type="match status" value="1"/>
</dbReference>
<evidence type="ECO:0000313" key="7">
    <source>
        <dbReference type="Proteomes" id="UP000295662"/>
    </source>
</evidence>
<dbReference type="Gene3D" id="3.40.720.10">
    <property type="entry name" value="Alkaline Phosphatase, subunit A"/>
    <property type="match status" value="1"/>
</dbReference>
<proteinExistence type="inferred from homology"/>
<dbReference type="Gene3D" id="1.10.238.10">
    <property type="entry name" value="EF-hand"/>
    <property type="match status" value="1"/>
</dbReference>
<keyword evidence="4" id="KW-0732">Signal</keyword>
<feature type="chain" id="PRO_5020247844" evidence="4">
    <location>
        <begin position="19"/>
        <end position="548"/>
    </location>
</feature>
<dbReference type="InterPro" id="IPR000917">
    <property type="entry name" value="Sulfatase_N"/>
</dbReference>
<dbReference type="OrthoDB" id="9762324at2"/>
<accession>A0A4R7S1K5</accession>
<feature type="compositionally biased region" description="Basic and acidic residues" evidence="3">
    <location>
        <begin position="508"/>
        <end position="537"/>
    </location>
</feature>
<dbReference type="InterPro" id="IPR011992">
    <property type="entry name" value="EF-hand-dom_pair"/>
</dbReference>
<comment type="similarity">
    <text evidence="1">Belongs to the sulfatase family.</text>
</comment>
<evidence type="ECO:0000259" key="5">
    <source>
        <dbReference type="PROSITE" id="PS50222"/>
    </source>
</evidence>
<dbReference type="InterPro" id="IPR017850">
    <property type="entry name" value="Alkaline_phosphatase_core_sf"/>
</dbReference>
<dbReference type="PROSITE" id="PS00018">
    <property type="entry name" value="EF_HAND_1"/>
    <property type="match status" value="1"/>
</dbReference>
<dbReference type="EMBL" id="SOCA01000003">
    <property type="protein sequence ID" value="TDU71085.1"/>
    <property type="molecule type" value="Genomic_DNA"/>
</dbReference>
<evidence type="ECO:0000256" key="2">
    <source>
        <dbReference type="ARBA" id="ARBA00022801"/>
    </source>
</evidence>
<dbReference type="Proteomes" id="UP000295662">
    <property type="component" value="Unassembled WGS sequence"/>
</dbReference>
<dbReference type="PANTHER" id="PTHR42693:SF53">
    <property type="entry name" value="ENDO-4-O-SULFATASE"/>
    <property type="match status" value="1"/>
</dbReference>
<feature type="domain" description="EF-hand" evidence="5">
    <location>
        <begin position="511"/>
        <end position="546"/>
    </location>
</feature>
<evidence type="ECO:0000313" key="6">
    <source>
        <dbReference type="EMBL" id="TDU71085.1"/>
    </source>
</evidence>